<evidence type="ECO:0008006" key="9">
    <source>
        <dbReference type="Google" id="ProtNLM"/>
    </source>
</evidence>
<dbReference type="PANTHER" id="PTHR23327">
    <property type="entry name" value="RING FINGER PROTEIN 127"/>
    <property type="match status" value="1"/>
</dbReference>
<dbReference type="InterPro" id="IPR017907">
    <property type="entry name" value="Znf_RING_CS"/>
</dbReference>
<dbReference type="AlphaFoldDB" id="A0A922CTQ9"/>
<dbReference type="InterPro" id="IPR001841">
    <property type="entry name" value="Znf_RING"/>
</dbReference>
<evidence type="ECO:0000256" key="1">
    <source>
        <dbReference type="ARBA" id="ARBA00022723"/>
    </source>
</evidence>
<proteinExistence type="predicted"/>
<reference evidence="7" key="1">
    <citation type="journal article" date="2016" name="Insect Biochem. Mol. Biol.">
        <title>Multifaceted biological insights from a draft genome sequence of the tobacco hornworm moth, Manduca sexta.</title>
        <authorList>
            <person name="Kanost M.R."/>
            <person name="Arrese E.L."/>
            <person name="Cao X."/>
            <person name="Chen Y.R."/>
            <person name="Chellapilla S."/>
            <person name="Goldsmith M.R."/>
            <person name="Grosse-Wilde E."/>
            <person name="Heckel D.G."/>
            <person name="Herndon N."/>
            <person name="Jiang H."/>
            <person name="Papanicolaou A."/>
            <person name="Qu J."/>
            <person name="Soulages J.L."/>
            <person name="Vogel H."/>
            <person name="Walters J."/>
            <person name="Waterhouse R.M."/>
            <person name="Ahn S.J."/>
            <person name="Almeida F.C."/>
            <person name="An C."/>
            <person name="Aqrawi P."/>
            <person name="Bretschneider A."/>
            <person name="Bryant W.B."/>
            <person name="Bucks S."/>
            <person name="Chao H."/>
            <person name="Chevignon G."/>
            <person name="Christen J.M."/>
            <person name="Clarke D.F."/>
            <person name="Dittmer N.T."/>
            <person name="Ferguson L.C.F."/>
            <person name="Garavelou S."/>
            <person name="Gordon K.H.J."/>
            <person name="Gunaratna R.T."/>
            <person name="Han Y."/>
            <person name="Hauser F."/>
            <person name="He Y."/>
            <person name="Heidel-Fischer H."/>
            <person name="Hirsh A."/>
            <person name="Hu Y."/>
            <person name="Jiang H."/>
            <person name="Kalra D."/>
            <person name="Klinner C."/>
            <person name="Konig C."/>
            <person name="Kovar C."/>
            <person name="Kroll A.R."/>
            <person name="Kuwar S.S."/>
            <person name="Lee S.L."/>
            <person name="Lehman R."/>
            <person name="Li K."/>
            <person name="Li Z."/>
            <person name="Liang H."/>
            <person name="Lovelace S."/>
            <person name="Lu Z."/>
            <person name="Mansfield J.H."/>
            <person name="McCulloch K.J."/>
            <person name="Mathew T."/>
            <person name="Morton B."/>
            <person name="Muzny D.M."/>
            <person name="Neunemann D."/>
            <person name="Ongeri F."/>
            <person name="Pauchet Y."/>
            <person name="Pu L.L."/>
            <person name="Pyrousis I."/>
            <person name="Rao X.J."/>
            <person name="Redding A."/>
            <person name="Roesel C."/>
            <person name="Sanchez-Gracia A."/>
            <person name="Schaack S."/>
            <person name="Shukla A."/>
            <person name="Tetreau G."/>
            <person name="Wang Y."/>
            <person name="Xiong G.H."/>
            <person name="Traut W."/>
            <person name="Walsh T.K."/>
            <person name="Worley K.C."/>
            <person name="Wu D."/>
            <person name="Wu W."/>
            <person name="Wu Y.Q."/>
            <person name="Zhang X."/>
            <person name="Zou Z."/>
            <person name="Zucker H."/>
            <person name="Briscoe A.D."/>
            <person name="Burmester T."/>
            <person name="Clem R.J."/>
            <person name="Feyereisen R."/>
            <person name="Grimmelikhuijzen C.J.P."/>
            <person name="Hamodrakas S.J."/>
            <person name="Hansson B.S."/>
            <person name="Huguet E."/>
            <person name="Jermiin L.S."/>
            <person name="Lan Q."/>
            <person name="Lehman H.K."/>
            <person name="Lorenzen M."/>
            <person name="Merzendorfer H."/>
            <person name="Michalopoulos I."/>
            <person name="Morton D.B."/>
            <person name="Muthukrishnan S."/>
            <person name="Oakeshott J.G."/>
            <person name="Palmer W."/>
            <person name="Park Y."/>
            <person name="Passarelli A.L."/>
            <person name="Rozas J."/>
            <person name="Schwartz L.M."/>
            <person name="Smith W."/>
            <person name="Southgate A."/>
            <person name="Vilcinskas A."/>
            <person name="Vogt R."/>
            <person name="Wang P."/>
            <person name="Werren J."/>
            <person name="Yu X.Q."/>
            <person name="Zhou J.J."/>
            <person name="Brown S.J."/>
            <person name="Scherer S.E."/>
            <person name="Richards S."/>
            <person name="Blissard G.W."/>
        </authorList>
    </citation>
    <scope>NUCLEOTIDE SEQUENCE</scope>
</reference>
<dbReference type="EMBL" id="JH668565">
    <property type="protein sequence ID" value="KAG6458015.1"/>
    <property type="molecule type" value="Genomic_DNA"/>
</dbReference>
<evidence type="ECO:0000256" key="3">
    <source>
        <dbReference type="ARBA" id="ARBA00022833"/>
    </source>
</evidence>
<name>A0A922CTQ9_MANSE</name>
<dbReference type="GO" id="GO:0061630">
    <property type="term" value="F:ubiquitin protein ligase activity"/>
    <property type="evidence" value="ECO:0007669"/>
    <property type="project" value="TreeGrafter"/>
</dbReference>
<comment type="caution">
    <text evidence="7">The sequence shown here is derived from an EMBL/GenBank/DDBJ whole genome shotgun (WGS) entry which is preliminary data.</text>
</comment>
<evidence type="ECO:0000256" key="2">
    <source>
        <dbReference type="ARBA" id="ARBA00022771"/>
    </source>
</evidence>
<feature type="domain" description="Lon N-terminal" evidence="6">
    <location>
        <begin position="472"/>
        <end position="673"/>
    </location>
</feature>
<organism evidence="7 8">
    <name type="scientific">Manduca sexta</name>
    <name type="common">Tobacco hawkmoth</name>
    <name type="synonym">Tobacco hornworm</name>
    <dbReference type="NCBI Taxonomy" id="7130"/>
    <lineage>
        <taxon>Eukaryota</taxon>
        <taxon>Metazoa</taxon>
        <taxon>Ecdysozoa</taxon>
        <taxon>Arthropoda</taxon>
        <taxon>Hexapoda</taxon>
        <taxon>Insecta</taxon>
        <taxon>Pterygota</taxon>
        <taxon>Neoptera</taxon>
        <taxon>Endopterygota</taxon>
        <taxon>Lepidoptera</taxon>
        <taxon>Glossata</taxon>
        <taxon>Ditrysia</taxon>
        <taxon>Bombycoidea</taxon>
        <taxon>Sphingidae</taxon>
        <taxon>Sphinginae</taxon>
        <taxon>Sphingini</taxon>
        <taxon>Manduca</taxon>
    </lineage>
</organism>
<accession>A0A922CTQ9</accession>
<reference evidence="7" key="2">
    <citation type="submission" date="2020-12" db="EMBL/GenBank/DDBJ databases">
        <authorList>
            <person name="Kanost M."/>
        </authorList>
    </citation>
    <scope>NUCLEOTIDE SEQUENCE</scope>
</reference>
<dbReference type="PROSITE" id="PS50089">
    <property type="entry name" value="ZF_RING_2"/>
    <property type="match status" value="1"/>
</dbReference>
<gene>
    <name evidence="7" type="ORF">O3G_MSEX010607</name>
</gene>
<keyword evidence="3" id="KW-0862">Zinc</keyword>
<dbReference type="GO" id="GO:0005634">
    <property type="term" value="C:nucleus"/>
    <property type="evidence" value="ECO:0007669"/>
    <property type="project" value="UniProtKB-ARBA"/>
</dbReference>
<dbReference type="SMART" id="SM00184">
    <property type="entry name" value="RING"/>
    <property type="match status" value="2"/>
</dbReference>
<dbReference type="Pfam" id="PF02190">
    <property type="entry name" value="LON_substr_bdg"/>
    <property type="match status" value="1"/>
</dbReference>
<dbReference type="InterPro" id="IPR003111">
    <property type="entry name" value="Lon_prtase_N"/>
</dbReference>
<evidence type="ECO:0000259" key="6">
    <source>
        <dbReference type="PROSITE" id="PS51787"/>
    </source>
</evidence>
<evidence type="ECO:0000256" key="4">
    <source>
        <dbReference type="PROSITE-ProRule" id="PRU00175"/>
    </source>
</evidence>
<dbReference type="PROSITE" id="PS51787">
    <property type="entry name" value="LON_N"/>
    <property type="match status" value="1"/>
</dbReference>
<keyword evidence="2 4" id="KW-0863">Zinc-finger</keyword>
<dbReference type="PROSITE" id="PS00518">
    <property type="entry name" value="ZF_RING_1"/>
    <property type="match status" value="1"/>
</dbReference>
<dbReference type="Proteomes" id="UP000791440">
    <property type="component" value="Unassembled WGS sequence"/>
</dbReference>
<dbReference type="EMBL" id="JH668565">
    <property type="protein sequence ID" value="KAG6458014.1"/>
    <property type="molecule type" value="Genomic_DNA"/>
</dbReference>
<dbReference type="Pfam" id="PF00097">
    <property type="entry name" value="zf-C3HC4"/>
    <property type="match status" value="1"/>
</dbReference>
<evidence type="ECO:0000313" key="7">
    <source>
        <dbReference type="EMBL" id="KAG6458014.1"/>
    </source>
</evidence>
<dbReference type="InterPro" id="IPR018957">
    <property type="entry name" value="Znf_C3HC4_RING-type"/>
</dbReference>
<dbReference type="CDD" id="cd16514">
    <property type="entry name" value="RING-HC_LONFs_rpt2"/>
    <property type="match status" value="1"/>
</dbReference>
<dbReference type="PANTHER" id="PTHR23327:SF42">
    <property type="entry name" value="LON PEPTIDASE N-TERMINAL DOMAIN AND RING FINGER PROTEIN C14F5.10C"/>
    <property type="match status" value="1"/>
</dbReference>
<feature type="domain" description="RING-type" evidence="5">
    <location>
        <begin position="399"/>
        <end position="436"/>
    </location>
</feature>
<keyword evidence="1" id="KW-0479">Metal-binding</keyword>
<evidence type="ECO:0000259" key="5">
    <source>
        <dbReference type="PROSITE" id="PS50089"/>
    </source>
</evidence>
<protein>
    <recommendedName>
        <fullName evidence="9">LON peptidase N-terminal domain and RING finger protein 3</fullName>
    </recommendedName>
</protein>
<dbReference type="GO" id="GO:0008270">
    <property type="term" value="F:zinc ion binding"/>
    <property type="evidence" value="ECO:0007669"/>
    <property type="project" value="UniProtKB-KW"/>
</dbReference>
<keyword evidence="8" id="KW-1185">Reference proteome</keyword>
<dbReference type="SMART" id="SM00464">
    <property type="entry name" value="LON"/>
    <property type="match status" value="1"/>
</dbReference>
<evidence type="ECO:0000313" key="8">
    <source>
        <dbReference type="Proteomes" id="UP000791440"/>
    </source>
</evidence>
<sequence>MPFITNELRWESTTRLPRETRFPRRARSTRSIHTSVQQLPPLWEEADRDYNMYMSDEQFRQRVDTPTDALNEPLVVEIESHRSSIASVPSTQTTQGTNFNLTDSIDIEVDQKYLNDHNFDSDKSDNLKEVIAIMSSESDPEDDNISLPVNSLRMLSVPTMLPPATAAAKRLASMIIRHARFNKIPNEQEMCCSDCGLIPILPVTGQCGHTRCTKCIKDKGACSCGAPEPASLHVNTLVQDIITKMVVHCPVSRRKIHPVRWEWLQRLTASESVPPVTLQRASRCNSKLYRRFARSSAEQPGEVSRDAADATHTAPMSMQVRYEMGRKLITLGRYSDAAPYLAHVGASTEPTASKARILLAQIITVMSGNRESRRLTRELYRGVRDHAATAWLKATDLECILCCNTFTEPVTTPCGHTYCRTCIERLLDYRKKCALCLRSLDNFNLAMTGVTTFISAALTSIDALRSQQPLDTDVIPIFVCTVAYPSIPCPLFIFDPRYWLMVRRVLASDSRQFGMVAYERDRTYSNYGTILKVCDCVYLEDGRSILSTVGMSRFRVIEREVRDGCDVARVEPLADIVPNDRLMIWELQVTGAQICYKALIWLHTMSKSIYSEIQSTFGEIPKMDCLNSKWWETADGPTWMWWLIAILPLKSEIKILILSTQNLLKRMTAVYRT</sequence>